<organism evidence="1">
    <name type="scientific">viral metagenome</name>
    <dbReference type="NCBI Taxonomy" id="1070528"/>
    <lineage>
        <taxon>unclassified sequences</taxon>
        <taxon>metagenomes</taxon>
        <taxon>organismal metagenomes</taxon>
    </lineage>
</organism>
<sequence>MSNYHQAFTIPINLENQTFVAHPFVPNRTQPQLMTQARCFDLVTGACSCHVSPQDVVLQKKL</sequence>
<name>A0A6C0BLF2_9ZZZZ</name>
<proteinExistence type="predicted"/>
<dbReference type="EMBL" id="MN739180">
    <property type="protein sequence ID" value="QHS92504.1"/>
    <property type="molecule type" value="Genomic_DNA"/>
</dbReference>
<dbReference type="AlphaFoldDB" id="A0A6C0BLF2"/>
<accession>A0A6C0BLF2</accession>
<protein>
    <submittedName>
        <fullName evidence="1">Uncharacterized protein</fullName>
    </submittedName>
</protein>
<evidence type="ECO:0000313" key="1">
    <source>
        <dbReference type="EMBL" id="QHS92504.1"/>
    </source>
</evidence>
<reference evidence="1" key="1">
    <citation type="journal article" date="2020" name="Nature">
        <title>Giant virus diversity and host interactions through global metagenomics.</title>
        <authorList>
            <person name="Schulz F."/>
            <person name="Roux S."/>
            <person name="Paez-Espino D."/>
            <person name="Jungbluth S."/>
            <person name="Walsh D.A."/>
            <person name="Denef V.J."/>
            <person name="McMahon K.D."/>
            <person name="Konstantinidis K.T."/>
            <person name="Eloe-Fadrosh E.A."/>
            <person name="Kyrpides N.C."/>
            <person name="Woyke T."/>
        </authorList>
    </citation>
    <scope>NUCLEOTIDE SEQUENCE</scope>
    <source>
        <strain evidence="1">GVMAG-M-3300014204-73</strain>
    </source>
</reference>